<dbReference type="eggNOG" id="COG2931">
    <property type="taxonomic scope" value="Bacteria"/>
</dbReference>
<dbReference type="PATRIC" id="fig|1178482.3.peg.1729"/>
<dbReference type="AlphaFoldDB" id="W1N7Q3"/>
<dbReference type="SUPFAM" id="SSF53300">
    <property type="entry name" value="vWA-like"/>
    <property type="match status" value="1"/>
</dbReference>
<keyword evidence="4" id="KW-1185">Reference proteome</keyword>
<dbReference type="SMART" id="SM00327">
    <property type="entry name" value="VWA"/>
    <property type="match status" value="1"/>
</dbReference>
<dbReference type="CDD" id="cd00198">
    <property type="entry name" value="vWFA"/>
    <property type="match status" value="1"/>
</dbReference>
<dbReference type="PROSITE" id="PS00330">
    <property type="entry name" value="HEMOLYSIN_CALCIUM"/>
    <property type="match status" value="1"/>
</dbReference>
<dbReference type="Pfam" id="PF13519">
    <property type="entry name" value="VWA_2"/>
    <property type="match status" value="1"/>
</dbReference>
<feature type="non-terminal residue" evidence="3">
    <location>
        <position position="1"/>
    </location>
</feature>
<dbReference type="Proteomes" id="UP000019113">
    <property type="component" value="Unassembled WGS sequence"/>
</dbReference>
<dbReference type="GO" id="GO:0005509">
    <property type="term" value="F:calcium ion binding"/>
    <property type="evidence" value="ECO:0007669"/>
    <property type="project" value="InterPro"/>
</dbReference>
<evidence type="ECO:0000313" key="4">
    <source>
        <dbReference type="Proteomes" id="UP000019113"/>
    </source>
</evidence>
<evidence type="ECO:0000256" key="1">
    <source>
        <dbReference type="ARBA" id="ARBA00022837"/>
    </source>
</evidence>
<dbReference type="InterPro" id="IPR002035">
    <property type="entry name" value="VWF_A"/>
</dbReference>
<dbReference type="SUPFAM" id="SSF51120">
    <property type="entry name" value="beta-Roll"/>
    <property type="match status" value="1"/>
</dbReference>
<dbReference type="InterPro" id="IPR018511">
    <property type="entry name" value="Hemolysin-typ_Ca-bd_CS"/>
</dbReference>
<evidence type="ECO:0000259" key="2">
    <source>
        <dbReference type="PROSITE" id="PS50234"/>
    </source>
</evidence>
<accession>W1N7Q3</accession>
<dbReference type="Pfam" id="PF17963">
    <property type="entry name" value="Big_9"/>
    <property type="match status" value="1"/>
</dbReference>
<dbReference type="InterPro" id="IPR011049">
    <property type="entry name" value="Serralysin-like_metalloprot_C"/>
</dbReference>
<gene>
    <name evidence="3" type="ORF">BJB45_12845</name>
</gene>
<organism evidence="3 4">
    <name type="scientific">Halomonas huangheensis</name>
    <dbReference type="NCBI Taxonomy" id="1178482"/>
    <lineage>
        <taxon>Bacteria</taxon>
        <taxon>Pseudomonadati</taxon>
        <taxon>Pseudomonadota</taxon>
        <taxon>Gammaproteobacteria</taxon>
        <taxon>Oceanospirillales</taxon>
        <taxon>Halomonadaceae</taxon>
        <taxon>Halomonas</taxon>
    </lineage>
</organism>
<proteinExistence type="predicted"/>
<dbReference type="NCBIfam" id="TIGR03661">
    <property type="entry name" value="T1SS_VCA0849"/>
    <property type="match status" value="1"/>
</dbReference>
<dbReference type="eggNOG" id="COG2304">
    <property type="taxonomic scope" value="Bacteria"/>
</dbReference>
<evidence type="ECO:0000313" key="3">
    <source>
        <dbReference type="EMBL" id="ERL51539.1"/>
    </source>
</evidence>
<keyword evidence="1" id="KW-0106">Calcium</keyword>
<dbReference type="PROSITE" id="PS50234">
    <property type="entry name" value="VWFA"/>
    <property type="match status" value="1"/>
</dbReference>
<dbReference type="Gene3D" id="3.40.50.410">
    <property type="entry name" value="von Willebrand factor, type A domain"/>
    <property type="match status" value="1"/>
</dbReference>
<dbReference type="EMBL" id="AVBC01000023">
    <property type="protein sequence ID" value="ERL51539.1"/>
    <property type="molecule type" value="Genomic_DNA"/>
</dbReference>
<dbReference type="STRING" id="1178482.AR456_14285"/>
<dbReference type="InterPro" id="IPR036465">
    <property type="entry name" value="vWFA_dom_sf"/>
</dbReference>
<reference evidence="3 4" key="1">
    <citation type="submission" date="2013-08" db="EMBL/GenBank/DDBJ databases">
        <title>draft genome of Halomonas huanghegensis, strain BJGMM-B45T.</title>
        <authorList>
            <person name="Miao C."/>
            <person name="Wan Y."/>
            <person name="Jin W."/>
        </authorList>
    </citation>
    <scope>NUCLEOTIDE SEQUENCE [LARGE SCALE GENOMIC DNA]</scope>
    <source>
        <strain evidence="3 4">BJGMM-B45</strain>
    </source>
</reference>
<name>W1N7Q3_9GAMM</name>
<sequence>SLEHTSVDSRAVDGVQDIFAVSVTDSDGDSASTDLTIDIRDDVPRAVNDGAEVAENDEITVNVLENDLFGADREVILTGAEIVSPLDPAPGEVYFNPDDGTVTFVPVPGFAGGEVRIRYTIEDSDHGPDGTGGGDRDSAVLILDVAGDSTPEIDVSPDVGDRNMVDEAGLDDGGSQAATDLEKTSGSLNISTGNDVLASLTINGENLTNGGTVMGDYGILTVTRNGNTFTYSYELTGNAEHGAPGSATDAVLLESFDIIVTDSDGDSATATLDIDVKDDVPQQFSPGEHELTNGTGMLDLADHIGADGLGALVFDGSLGGLPAMDVDGNRLNVAGQALSYRLADDGRTLYAETAFGAEDGFRVSLDAAGNGYTVEVMGDVTNSSSVMSAARVVRTTGAGVLGTVLITAVVEDGSGNPLQLGSESVRVFNQYGVDVTLDVSVLPEGDGIRVEGLQDGWEVRVETTADRPFASVDFVPQSGETSLEGSDGFMVSEPRMDLALDLALVATDSDGDGITSVLTLTREATGELYVGGNAEQTRTGGDGDDVLIGDAGGVNVEPAGNYNISLLVDTSGSMSNTFGSSGQSRMALAKEALRNLVQQLANHDGTINLQLVDFDTEVGTGDVITFMNFSADDLAAVEAFITGMVAEGGTNFEDGFDSARDWFAAQANGFQNMTFLLTDGEPTYFRNDNGSLGGNGSDYTATTVQNSLDAFSDLVQFSNVAAIGMGSGIRNDILSFFDNTNVVTANGSIDVNGDGINDVTGPRGQPQIVLEGNQLEAALEEAARSLLPLGGDTLSGGAGDDVLVADTLNSDSLGWVNGDTGVTFAAGTHDGLGYAGLYEYLKWGINGGTAPQSNQIIDHVRNHLADLIDNERTDGGTNRLEGGSGNDILIGGAGDDTLIGGEGNDTIFLGFGADTVVWNAGEQGASGAPANDTVEGFSLGNFGVSAEADKLDIADLLDVADTADIADYLYAEEGGAGDTLLHIKSDGGINAGGGNADQIITLAGLDMGGQDSVNFVQQLIDQGQLDIE</sequence>
<dbReference type="RefSeq" id="WP_021818684.1">
    <property type="nucleotide sequence ID" value="NZ_AVBC01000023.1"/>
</dbReference>
<comment type="caution">
    <text evidence="3">The sequence shown here is derived from an EMBL/GenBank/DDBJ whole genome shotgun (WGS) entry which is preliminary data.</text>
</comment>
<dbReference type="InterPro" id="IPR019960">
    <property type="entry name" value="T1SS_VCA0849"/>
</dbReference>
<dbReference type="Pfam" id="PF00353">
    <property type="entry name" value="HemolysinCabind"/>
    <property type="match status" value="2"/>
</dbReference>
<dbReference type="OrthoDB" id="8481600at2"/>
<feature type="domain" description="VWFA" evidence="2">
    <location>
        <begin position="563"/>
        <end position="786"/>
    </location>
</feature>
<protein>
    <recommendedName>
        <fullName evidence="2">VWFA domain-containing protein</fullName>
    </recommendedName>
</protein>
<dbReference type="Gene3D" id="2.150.10.10">
    <property type="entry name" value="Serralysin-like metalloprotease, C-terminal"/>
    <property type="match status" value="1"/>
</dbReference>
<dbReference type="PRINTS" id="PR00313">
    <property type="entry name" value="CABNDNGRPT"/>
</dbReference>
<dbReference type="InterPro" id="IPR001343">
    <property type="entry name" value="Hemolysn_Ca-bd"/>
</dbReference>